<sequence>MKYLRKVLIAVPVICLALVVYLLLSVGFGIIYIFPQAFLIASVASGVLYLTLMHVANDRMRLMSRSLISFSLGFMAVPVILLYLDYPRPGEFYEFNGKLLIENGAMTLAAWNNFFLDAAIATCFGAFAGWLFGAI</sequence>
<gene>
    <name evidence="2" type="ORF">ACFQPC_14670</name>
</gene>
<comment type="caution">
    <text evidence="2">The sequence shown here is derived from an EMBL/GenBank/DDBJ whole genome shotgun (WGS) entry which is preliminary data.</text>
</comment>
<reference evidence="3" key="1">
    <citation type="journal article" date="2019" name="Int. J. Syst. Evol. Microbiol.">
        <title>The Global Catalogue of Microorganisms (GCM) 10K type strain sequencing project: providing services to taxonomists for standard genome sequencing and annotation.</title>
        <authorList>
            <consortium name="The Broad Institute Genomics Platform"/>
            <consortium name="The Broad Institute Genome Sequencing Center for Infectious Disease"/>
            <person name="Wu L."/>
            <person name="Ma J."/>
        </authorList>
    </citation>
    <scope>NUCLEOTIDE SEQUENCE [LARGE SCALE GENOMIC DNA]</scope>
    <source>
        <strain evidence="3">KACC 12508</strain>
    </source>
</reference>
<dbReference type="Proteomes" id="UP001596542">
    <property type="component" value="Unassembled WGS sequence"/>
</dbReference>
<feature type="transmembrane region" description="Helical" evidence="1">
    <location>
        <begin position="67"/>
        <end position="84"/>
    </location>
</feature>
<organism evidence="2 3">
    <name type="scientific">Herminiimonas glaciei</name>
    <dbReference type="NCBI Taxonomy" id="523788"/>
    <lineage>
        <taxon>Bacteria</taxon>
        <taxon>Pseudomonadati</taxon>
        <taxon>Pseudomonadota</taxon>
        <taxon>Betaproteobacteria</taxon>
        <taxon>Burkholderiales</taxon>
        <taxon>Oxalobacteraceae</taxon>
        <taxon>Herminiimonas</taxon>
    </lineage>
</organism>
<keyword evidence="3" id="KW-1185">Reference proteome</keyword>
<evidence type="ECO:0000256" key="1">
    <source>
        <dbReference type="SAM" id="Phobius"/>
    </source>
</evidence>
<keyword evidence="1" id="KW-1133">Transmembrane helix</keyword>
<feature type="transmembrane region" description="Helical" evidence="1">
    <location>
        <begin position="37"/>
        <end position="55"/>
    </location>
</feature>
<dbReference type="RefSeq" id="WP_382272609.1">
    <property type="nucleotide sequence ID" value="NZ_JBHTBU010000002.1"/>
</dbReference>
<name>A0ABW2IDX0_9BURK</name>
<feature type="transmembrane region" description="Helical" evidence="1">
    <location>
        <begin position="7"/>
        <end position="31"/>
    </location>
</feature>
<keyword evidence="1" id="KW-0812">Transmembrane</keyword>
<evidence type="ECO:0000313" key="2">
    <source>
        <dbReference type="EMBL" id="MFC7289289.1"/>
    </source>
</evidence>
<evidence type="ECO:0000313" key="3">
    <source>
        <dbReference type="Proteomes" id="UP001596542"/>
    </source>
</evidence>
<protein>
    <submittedName>
        <fullName evidence="2">Uncharacterized protein</fullName>
    </submittedName>
</protein>
<accession>A0ABW2IDX0</accession>
<feature type="transmembrane region" description="Helical" evidence="1">
    <location>
        <begin position="114"/>
        <end position="133"/>
    </location>
</feature>
<dbReference type="EMBL" id="JBHTBU010000002">
    <property type="protein sequence ID" value="MFC7289289.1"/>
    <property type="molecule type" value="Genomic_DNA"/>
</dbReference>
<proteinExistence type="predicted"/>
<keyword evidence="1" id="KW-0472">Membrane</keyword>